<name>A0A5C1E9J4_9RHOO</name>
<proteinExistence type="predicted"/>
<keyword evidence="2" id="KW-1185">Reference proteome</keyword>
<evidence type="ECO:0000313" key="2">
    <source>
        <dbReference type="Proteomes" id="UP000323671"/>
    </source>
</evidence>
<reference evidence="1 2" key="1">
    <citation type="submission" date="2017-07" db="EMBL/GenBank/DDBJ databases">
        <title>Complete genome sequence of Oryzomicrobium terrae TPP412.</title>
        <authorList>
            <person name="Chiu L.-W."/>
            <person name="Lo K.-J."/>
            <person name="Tsai Y.-M."/>
            <person name="Lin S.-S."/>
            <person name="Kuo C.-H."/>
            <person name="Liu C.-T."/>
        </authorList>
    </citation>
    <scope>NUCLEOTIDE SEQUENCE [LARGE SCALE GENOMIC DNA]</scope>
    <source>
        <strain evidence="1 2">TPP412</strain>
    </source>
</reference>
<evidence type="ECO:0000313" key="1">
    <source>
        <dbReference type="EMBL" id="QEL65543.1"/>
    </source>
</evidence>
<dbReference type="KEGG" id="otr:OTERR_20670"/>
<organism evidence="1 2">
    <name type="scientific">Oryzomicrobium terrae</name>
    <dbReference type="NCBI Taxonomy" id="1735038"/>
    <lineage>
        <taxon>Bacteria</taxon>
        <taxon>Pseudomonadati</taxon>
        <taxon>Pseudomonadota</taxon>
        <taxon>Betaproteobacteria</taxon>
        <taxon>Rhodocyclales</taxon>
        <taxon>Rhodocyclaceae</taxon>
        <taxon>Oryzomicrobium</taxon>
    </lineage>
</organism>
<dbReference type="AlphaFoldDB" id="A0A5C1E9J4"/>
<dbReference type="Proteomes" id="UP000323671">
    <property type="component" value="Chromosome"/>
</dbReference>
<dbReference type="EMBL" id="CP022579">
    <property type="protein sequence ID" value="QEL65543.1"/>
    <property type="molecule type" value="Genomic_DNA"/>
</dbReference>
<gene>
    <name evidence="1" type="ORF">OTERR_20670</name>
</gene>
<accession>A0A5C1E9J4</accession>
<sequence>MAAVGQELPLTISSLSRNSRPNFGVGIIEFFIRMPSRLFPCPIGYFFQHNRRMKNLIRISEKLKEADFFLRQMTRSHGNIEELNYYFSAFVSAARSVTFVLQYVGSVVEGFDSWYADVQSRQRSDKVAKYLLEARNESQKTGAQPIAYGEVIRLPSGEETLINFFSYIGSSPPAEVPDMDVLTTCNHQMRNLVQIVIEFFDKFEDSVWDASQEKRSTVENLSSVRHKIHGGETPDVLWQQLVDVIGGTDFLPPRPSQEIIDLRKRYE</sequence>
<protein>
    <submittedName>
        <fullName evidence="1">Uncharacterized protein</fullName>
    </submittedName>
</protein>
<dbReference type="RefSeq" id="WP_149425725.1">
    <property type="nucleotide sequence ID" value="NZ_CP022579.1"/>
</dbReference>